<gene>
    <name evidence="4" type="ORF">EV197_2134</name>
</gene>
<proteinExistence type="predicted"/>
<dbReference type="Pfam" id="PF03190">
    <property type="entry name" value="Thioredox_DsbH"/>
    <property type="match status" value="1"/>
</dbReference>
<evidence type="ECO:0000313" key="4">
    <source>
        <dbReference type="EMBL" id="RZS93554.1"/>
    </source>
</evidence>
<dbReference type="Proteomes" id="UP000292262">
    <property type="component" value="Unassembled WGS sequence"/>
</dbReference>
<organism evidence="4 5">
    <name type="scientific">Aquimarina brevivitae</name>
    <dbReference type="NCBI Taxonomy" id="323412"/>
    <lineage>
        <taxon>Bacteria</taxon>
        <taxon>Pseudomonadati</taxon>
        <taxon>Bacteroidota</taxon>
        <taxon>Flavobacteriia</taxon>
        <taxon>Flavobacteriales</taxon>
        <taxon>Flavobacteriaceae</taxon>
        <taxon>Aquimarina</taxon>
    </lineage>
</organism>
<dbReference type="SUPFAM" id="SSF52833">
    <property type="entry name" value="Thioredoxin-like"/>
    <property type="match status" value="1"/>
</dbReference>
<evidence type="ECO:0000259" key="3">
    <source>
        <dbReference type="Pfam" id="PF03190"/>
    </source>
</evidence>
<name>A0A4Q7P1G5_9FLAO</name>
<dbReference type="EMBL" id="SGXE01000002">
    <property type="protein sequence ID" value="RZS93554.1"/>
    <property type="molecule type" value="Genomic_DNA"/>
</dbReference>
<evidence type="ECO:0000256" key="1">
    <source>
        <dbReference type="ARBA" id="ARBA00022729"/>
    </source>
</evidence>
<evidence type="ECO:0000313" key="5">
    <source>
        <dbReference type="Proteomes" id="UP000292262"/>
    </source>
</evidence>
<accession>A0A4Q7P1G5</accession>
<dbReference type="OrthoDB" id="9811036at2"/>
<dbReference type="AlphaFoldDB" id="A0A4Q7P1G5"/>
<dbReference type="PANTHER" id="PTHR15337">
    <property type="entry name" value="ANTERIOR GRADIENT PROTEIN-RELATED"/>
    <property type="match status" value="1"/>
</dbReference>
<reference evidence="4 5" key="1">
    <citation type="submission" date="2019-02" db="EMBL/GenBank/DDBJ databases">
        <title>Genomic Encyclopedia of Type Strains, Phase IV (KMG-IV): sequencing the most valuable type-strain genomes for metagenomic binning, comparative biology and taxonomic classification.</title>
        <authorList>
            <person name="Goeker M."/>
        </authorList>
    </citation>
    <scope>NUCLEOTIDE SEQUENCE [LARGE SCALE GENOMIC DNA]</scope>
    <source>
        <strain evidence="4 5">DSM 17196</strain>
    </source>
</reference>
<comment type="caution">
    <text evidence="4">The sequence shown here is derived from an EMBL/GenBank/DDBJ whole genome shotgun (WGS) entry which is preliminary data.</text>
</comment>
<dbReference type="InterPro" id="IPR051099">
    <property type="entry name" value="AGR/TXD"/>
</dbReference>
<dbReference type="PROSITE" id="PS00194">
    <property type="entry name" value="THIOREDOXIN_1"/>
    <property type="match status" value="1"/>
</dbReference>
<keyword evidence="2" id="KW-0676">Redox-active center</keyword>
<keyword evidence="1" id="KW-0732">Signal</keyword>
<protein>
    <submittedName>
        <fullName evidence="4">Uncharacterized protein DUF255</fullName>
    </submittedName>
</protein>
<feature type="domain" description="Spermatogenesis-associated protein 20-like TRX" evidence="3">
    <location>
        <begin position="19"/>
        <end position="91"/>
    </location>
</feature>
<dbReference type="InterPro" id="IPR036249">
    <property type="entry name" value="Thioredoxin-like_sf"/>
</dbReference>
<sequence>MEKIILLAIALGLTSTLTLAQDRIEWLSIEAMEKASKENPKPVFIDIYTDWCGWCKRMDRTVFNDPEIITYMNEKFYPVKLNGEEKKTINFMDHEFKFRNAGRRGVNELALSLMQGKMSYPSYAFLNDEFQMITLLKGYRDKKTMLKVLNYIGDQVYLEQTWDEYNKE</sequence>
<dbReference type="InterPro" id="IPR017937">
    <property type="entry name" value="Thioredoxin_CS"/>
</dbReference>
<evidence type="ECO:0000256" key="2">
    <source>
        <dbReference type="ARBA" id="ARBA00023284"/>
    </source>
</evidence>
<keyword evidence="5" id="KW-1185">Reference proteome</keyword>
<dbReference type="InterPro" id="IPR004879">
    <property type="entry name" value="Ssp411-like_TRX"/>
</dbReference>
<dbReference type="RefSeq" id="WP_130286680.1">
    <property type="nucleotide sequence ID" value="NZ_SGXE01000002.1"/>
</dbReference>
<dbReference type="Gene3D" id="3.40.30.10">
    <property type="entry name" value="Glutaredoxin"/>
    <property type="match status" value="1"/>
</dbReference>
<dbReference type="PANTHER" id="PTHR15337:SF11">
    <property type="entry name" value="THIOREDOXIN DOMAIN-CONTAINING PROTEIN"/>
    <property type="match status" value="1"/>
</dbReference>